<feature type="transmembrane region" description="Helical" evidence="7">
    <location>
        <begin position="357"/>
        <end position="376"/>
    </location>
</feature>
<feature type="transmembrane region" description="Helical" evidence="7">
    <location>
        <begin position="110"/>
        <end position="128"/>
    </location>
</feature>
<dbReference type="EMBL" id="LFIW01001738">
    <property type="protein sequence ID" value="KZL81173.1"/>
    <property type="molecule type" value="Genomic_DNA"/>
</dbReference>
<evidence type="ECO:0000256" key="2">
    <source>
        <dbReference type="ARBA" id="ARBA00022448"/>
    </source>
</evidence>
<evidence type="ECO:0000256" key="7">
    <source>
        <dbReference type="SAM" id="Phobius"/>
    </source>
</evidence>
<evidence type="ECO:0000256" key="4">
    <source>
        <dbReference type="ARBA" id="ARBA00022989"/>
    </source>
</evidence>
<dbReference type="GO" id="GO:0016020">
    <property type="term" value="C:membrane"/>
    <property type="evidence" value="ECO:0007669"/>
    <property type="project" value="UniProtKB-SubCell"/>
</dbReference>
<keyword evidence="4 7" id="KW-1133">Transmembrane helix</keyword>
<evidence type="ECO:0000256" key="3">
    <source>
        <dbReference type="ARBA" id="ARBA00022692"/>
    </source>
</evidence>
<feature type="transmembrane region" description="Helical" evidence="7">
    <location>
        <begin position="571"/>
        <end position="593"/>
    </location>
</feature>
<accession>A0A167BD38</accession>
<dbReference type="PANTHER" id="PTHR23504">
    <property type="entry name" value="MAJOR FACILITATOR SUPERFAMILY DOMAIN-CONTAINING PROTEIN 10"/>
    <property type="match status" value="1"/>
</dbReference>
<evidence type="ECO:0000256" key="5">
    <source>
        <dbReference type="ARBA" id="ARBA00023136"/>
    </source>
</evidence>
<feature type="transmembrane region" description="Helical" evidence="7">
    <location>
        <begin position="443"/>
        <end position="462"/>
    </location>
</feature>
<protein>
    <submittedName>
        <fullName evidence="8">Major facilitator superfamily transporter</fullName>
    </submittedName>
</protein>
<feature type="transmembrane region" description="Helical" evidence="7">
    <location>
        <begin position="412"/>
        <end position="431"/>
    </location>
</feature>
<keyword evidence="9" id="KW-1185">Reference proteome</keyword>
<reference evidence="8 9" key="1">
    <citation type="submission" date="2015-06" db="EMBL/GenBank/DDBJ databases">
        <title>Survival trade-offs in plant roots during colonization by closely related pathogenic and mutualistic fungi.</title>
        <authorList>
            <person name="Hacquard S."/>
            <person name="Kracher B."/>
            <person name="Hiruma K."/>
            <person name="Weinman A."/>
            <person name="Muench P."/>
            <person name="Garrido Oter R."/>
            <person name="Ver Loren van Themaat E."/>
            <person name="Dallerey J.-F."/>
            <person name="Damm U."/>
            <person name="Henrissat B."/>
            <person name="Lespinet O."/>
            <person name="Thon M."/>
            <person name="Kemen E."/>
            <person name="McHardy A.C."/>
            <person name="Schulze-Lefert P."/>
            <person name="O'Connell R.J."/>
        </authorList>
    </citation>
    <scope>NUCLEOTIDE SEQUENCE [LARGE SCALE GENOMIC DNA]</scope>
    <source>
        <strain evidence="8 9">MAFF 238704</strain>
    </source>
</reference>
<keyword evidence="5 7" id="KW-0472">Membrane</keyword>
<comment type="subcellular location">
    <subcellularLocation>
        <location evidence="1">Membrane</location>
        <topology evidence="1">Multi-pass membrane protein</topology>
    </subcellularLocation>
</comment>
<organism evidence="8 9">
    <name type="scientific">Colletotrichum incanum</name>
    <name type="common">Soybean anthracnose fungus</name>
    <dbReference type="NCBI Taxonomy" id="1573173"/>
    <lineage>
        <taxon>Eukaryota</taxon>
        <taxon>Fungi</taxon>
        <taxon>Dikarya</taxon>
        <taxon>Ascomycota</taxon>
        <taxon>Pezizomycotina</taxon>
        <taxon>Sordariomycetes</taxon>
        <taxon>Hypocreomycetidae</taxon>
        <taxon>Glomerellales</taxon>
        <taxon>Glomerellaceae</taxon>
        <taxon>Colletotrichum</taxon>
        <taxon>Colletotrichum spaethianum species complex</taxon>
    </lineage>
</organism>
<feature type="transmembrane region" description="Helical" evidence="7">
    <location>
        <begin position="21"/>
        <end position="44"/>
    </location>
</feature>
<comment type="caution">
    <text evidence="8">The sequence shown here is derived from an EMBL/GenBank/DDBJ whole genome shotgun (WGS) entry which is preliminary data.</text>
</comment>
<feature type="compositionally biased region" description="Basic and acidic residues" evidence="6">
    <location>
        <begin position="333"/>
        <end position="344"/>
    </location>
</feature>
<feature type="region of interest" description="Disordered" evidence="6">
    <location>
        <begin position="307"/>
        <end position="350"/>
    </location>
</feature>
<sequence length="610" mass="67183">MAESNDSEPVTWQSLPRKDQLAVLCFVRFAEPVVKVSIITYIYYQLQSLNPSQSSGDTVRQSALLQTIFNASQCATAMFWSRVADAPWGGRKTALLLGLSGSRMNFPPCAANFAPVLSIVSVLIFGFIRSFRQAAVLRLVEGAMNGNVVVARTMLSEVVREKRYVNSYLCMQIFKSFASLATIKSCLPAASRAFVLLPMSAGAAAMAAPLLAAQLADLSGRFPEKLGHIEFLTRFPYAPPALANGTLESRRHSLDYGLAFSSRVRSRFLGDSHSSYTNHRGRARDGDTEETVGFLARAEVKRSETEIEMNQIKDIGQKYEDSTSSSESSSMAPEKKVEKDERIHHSQSPRLPTRRMFTANLLCVLAVCVTVETHITTLNTVWPNMMSEPTSTQEIRLPFRFSGGAGMRPTDLAWATAFYGLVSLLVQLTLYSRVQHRLGTLRMWRLCQLGFPLLYFALPYLVVMPSTTSPPAGKQGVVFWIYLLFLELGVVATATFVIPAGLVLTNGYVDKSSSKYLMKPTAMLRLVLSSTPHPSALSRTHAIAFIATGVTRSLTSAMSGVIYAYGSSHHMTGLAFWINVFVAMIGCIISRFAREENGHSIRLPGEEELS</sequence>
<dbReference type="AlphaFoldDB" id="A0A167BD38"/>
<evidence type="ECO:0000313" key="8">
    <source>
        <dbReference type="EMBL" id="KZL81173.1"/>
    </source>
</evidence>
<keyword evidence="3 7" id="KW-0812">Transmembrane</keyword>
<name>A0A167BD38_COLIC</name>
<gene>
    <name evidence="8" type="ORF">CI238_11646</name>
</gene>
<dbReference type="Proteomes" id="UP000076584">
    <property type="component" value="Unassembled WGS sequence"/>
</dbReference>
<feature type="transmembrane region" description="Helical" evidence="7">
    <location>
        <begin position="482"/>
        <end position="509"/>
    </location>
</feature>
<evidence type="ECO:0000256" key="1">
    <source>
        <dbReference type="ARBA" id="ARBA00004141"/>
    </source>
</evidence>
<dbReference type="InterPro" id="IPR036259">
    <property type="entry name" value="MFS_trans_sf"/>
</dbReference>
<dbReference type="PANTHER" id="PTHR23504:SF6">
    <property type="entry name" value="MULTIDRUG TRANSPORTER, PUTATIVE (AFU_ORTHOLOGUE AFUA_4G08740)-RELATED"/>
    <property type="match status" value="1"/>
</dbReference>
<feature type="transmembrane region" description="Helical" evidence="7">
    <location>
        <begin position="542"/>
        <end position="565"/>
    </location>
</feature>
<proteinExistence type="predicted"/>
<dbReference type="SUPFAM" id="SSF103473">
    <property type="entry name" value="MFS general substrate transporter"/>
    <property type="match status" value="1"/>
</dbReference>
<evidence type="ECO:0000313" key="9">
    <source>
        <dbReference type="Proteomes" id="UP000076584"/>
    </source>
</evidence>
<keyword evidence="2" id="KW-0813">Transport</keyword>
<evidence type="ECO:0000256" key="6">
    <source>
        <dbReference type="SAM" id="MobiDB-lite"/>
    </source>
</evidence>